<dbReference type="Gene3D" id="3.30.2020.10">
    <property type="entry name" value="NE0471-like N-terminal domain"/>
    <property type="match status" value="1"/>
</dbReference>
<evidence type="ECO:0000313" key="1">
    <source>
        <dbReference type="EMBL" id="HIV99250.1"/>
    </source>
</evidence>
<dbReference type="EMBL" id="DXHU01000021">
    <property type="protein sequence ID" value="HIV99250.1"/>
    <property type="molecule type" value="Genomic_DNA"/>
</dbReference>
<reference evidence="1" key="1">
    <citation type="journal article" date="2021" name="PeerJ">
        <title>Extensive microbial diversity within the chicken gut microbiome revealed by metagenomics and culture.</title>
        <authorList>
            <person name="Gilroy R."/>
            <person name="Ravi A."/>
            <person name="Getino M."/>
            <person name="Pursley I."/>
            <person name="Horton D.L."/>
            <person name="Alikhan N.F."/>
            <person name="Baker D."/>
            <person name="Gharbi K."/>
            <person name="Hall N."/>
            <person name="Watson M."/>
            <person name="Adriaenssens E.M."/>
            <person name="Foster-Nyarko E."/>
            <person name="Jarju S."/>
            <person name="Secka A."/>
            <person name="Antonio M."/>
            <person name="Oren A."/>
            <person name="Chaudhuri R.R."/>
            <person name="La Ragione R."/>
            <person name="Hildebrand F."/>
            <person name="Pallen M.J."/>
        </authorList>
    </citation>
    <scope>NUCLEOTIDE SEQUENCE</scope>
    <source>
        <strain evidence="1">Gambia11-129</strain>
    </source>
</reference>
<gene>
    <name evidence="1" type="ORF">IAB12_05705</name>
</gene>
<dbReference type="AlphaFoldDB" id="A0A9D1PU31"/>
<dbReference type="InterPro" id="IPR018841">
    <property type="entry name" value="DUF2442"/>
</dbReference>
<comment type="caution">
    <text evidence="1">The sequence shown here is derived from an EMBL/GenBank/DDBJ whole genome shotgun (WGS) entry which is preliminary data.</text>
</comment>
<organism evidence="1 2">
    <name type="scientific">Candidatus Ornithospirochaeta avicola</name>
    <dbReference type="NCBI Taxonomy" id="2840896"/>
    <lineage>
        <taxon>Bacteria</taxon>
        <taxon>Pseudomonadati</taxon>
        <taxon>Spirochaetota</taxon>
        <taxon>Spirochaetia</taxon>
        <taxon>Spirochaetales</taxon>
        <taxon>Spirochaetaceae</taxon>
        <taxon>Spirochaetaceae incertae sedis</taxon>
        <taxon>Candidatus Ornithospirochaeta</taxon>
    </lineage>
</organism>
<sequence length="96" mass="11151">MYFANGMVYGGTPEEMMKIIDVKPMENMTMILTFSSGEKRLYDAAVLLKYPIFEALKDKEVFSHPVLDHGVITWKNGELDLSPESMYENSYPYWKQ</sequence>
<dbReference type="Pfam" id="PF10387">
    <property type="entry name" value="DUF2442"/>
    <property type="match status" value="1"/>
</dbReference>
<dbReference type="Proteomes" id="UP000823936">
    <property type="component" value="Unassembled WGS sequence"/>
</dbReference>
<protein>
    <submittedName>
        <fullName evidence="1">DUF2442 domain-containing protein</fullName>
    </submittedName>
</protein>
<dbReference type="InterPro" id="IPR036782">
    <property type="entry name" value="NE0471-like_N"/>
</dbReference>
<evidence type="ECO:0000313" key="2">
    <source>
        <dbReference type="Proteomes" id="UP000823936"/>
    </source>
</evidence>
<name>A0A9D1PU31_9SPIO</name>
<dbReference type="SUPFAM" id="SSF143880">
    <property type="entry name" value="NE0471 N-terminal domain-like"/>
    <property type="match status" value="1"/>
</dbReference>
<proteinExistence type="predicted"/>
<reference evidence="1" key="2">
    <citation type="submission" date="2021-04" db="EMBL/GenBank/DDBJ databases">
        <authorList>
            <person name="Gilroy R."/>
        </authorList>
    </citation>
    <scope>NUCLEOTIDE SEQUENCE</scope>
    <source>
        <strain evidence="1">Gambia11-129</strain>
    </source>
</reference>
<accession>A0A9D1PU31</accession>